<evidence type="ECO:0000256" key="4">
    <source>
        <dbReference type="ARBA" id="ARBA00023136"/>
    </source>
</evidence>
<feature type="transmembrane region" description="Helical" evidence="5">
    <location>
        <begin position="62"/>
        <end position="88"/>
    </location>
</feature>
<feature type="transmembrane region" description="Helical" evidence="5">
    <location>
        <begin position="232"/>
        <end position="255"/>
    </location>
</feature>
<proteinExistence type="predicted"/>
<dbReference type="Proteomes" id="UP001346869">
    <property type="component" value="Unassembled WGS sequence"/>
</dbReference>
<keyword evidence="7" id="KW-1185">Reference proteome</keyword>
<reference evidence="6 7" key="1">
    <citation type="journal article" date="2023" name="Genes (Basel)">
        <title>Chromosome-Level Genome Assembly and Circadian Gene Repertoire of the Patagonia Blennie Eleginops maclovinus-The Closest Ancestral Proxy of Antarctic Cryonotothenioids.</title>
        <authorList>
            <person name="Cheng C.C."/>
            <person name="Rivera-Colon A.G."/>
            <person name="Minhas B.F."/>
            <person name="Wilson L."/>
            <person name="Rayamajhi N."/>
            <person name="Vargas-Chacoff L."/>
            <person name="Catchen J.M."/>
        </authorList>
    </citation>
    <scope>NUCLEOTIDE SEQUENCE [LARGE SCALE GENOMIC DNA]</scope>
    <source>
        <strain evidence="6">JMC-PN-2008</strain>
    </source>
</reference>
<comment type="subcellular location">
    <subcellularLocation>
        <location evidence="1">Membrane</location>
        <topology evidence="1">Multi-pass membrane protein</topology>
    </subcellularLocation>
</comment>
<keyword evidence="4 5" id="KW-0472">Membrane</keyword>
<protein>
    <recommendedName>
        <fullName evidence="8">Solute carrier family 39 member 1</fullName>
    </recommendedName>
</protein>
<evidence type="ECO:0000256" key="3">
    <source>
        <dbReference type="ARBA" id="ARBA00022989"/>
    </source>
</evidence>
<feature type="transmembrane region" description="Helical" evidence="5">
    <location>
        <begin position="28"/>
        <end position="50"/>
    </location>
</feature>
<evidence type="ECO:0000313" key="6">
    <source>
        <dbReference type="EMBL" id="KAK5861660.1"/>
    </source>
</evidence>
<organism evidence="6 7">
    <name type="scientific">Eleginops maclovinus</name>
    <name type="common">Patagonian blennie</name>
    <name type="synonym">Eleginus maclovinus</name>
    <dbReference type="NCBI Taxonomy" id="56733"/>
    <lineage>
        <taxon>Eukaryota</taxon>
        <taxon>Metazoa</taxon>
        <taxon>Chordata</taxon>
        <taxon>Craniata</taxon>
        <taxon>Vertebrata</taxon>
        <taxon>Euteleostomi</taxon>
        <taxon>Actinopterygii</taxon>
        <taxon>Neopterygii</taxon>
        <taxon>Teleostei</taxon>
        <taxon>Neoteleostei</taxon>
        <taxon>Acanthomorphata</taxon>
        <taxon>Eupercaria</taxon>
        <taxon>Perciformes</taxon>
        <taxon>Notothenioidei</taxon>
        <taxon>Eleginopidae</taxon>
        <taxon>Eleginops</taxon>
    </lineage>
</organism>
<sequence length="319" mass="34072">MSDVVGGVSSSVLRSPGGVPGLEVKPGALVLLLSVTLLFGFSPLCIARGGGCSRDPRFRHRLLSLISCFAGGVFLATCLLEQLPVYLQSITEAFSSAGVTLQFPLPEFIMAMGFFLVLVLEQIILAFKDQPQMEESCALWLPNSGINSHRHGVSEQSGGSHFHVDLSSQSALRSFVLVFSLSLHSVLEGLAVGLQETCVARQVLTLGLMVHKSIISFSLACTLTRGRLRRPLVACCLLLFAAMSPLGIGLGSALWEKKAPRQHRLARCTLQGLAAGSFLYITFMEILPHELGSGGNRIPKVAALLAGFAVVTAVLFIKL</sequence>
<gene>
    <name evidence="6" type="ORF">PBY51_017118</name>
</gene>
<dbReference type="GO" id="GO:0005385">
    <property type="term" value="F:zinc ion transmembrane transporter activity"/>
    <property type="evidence" value="ECO:0007669"/>
    <property type="project" value="TreeGrafter"/>
</dbReference>
<keyword evidence="3 5" id="KW-1133">Transmembrane helix</keyword>
<evidence type="ECO:0000256" key="5">
    <source>
        <dbReference type="SAM" id="Phobius"/>
    </source>
</evidence>
<dbReference type="PANTHER" id="PTHR11040">
    <property type="entry name" value="ZINC/IRON TRANSPORTER"/>
    <property type="match status" value="1"/>
</dbReference>
<evidence type="ECO:0008006" key="8">
    <source>
        <dbReference type="Google" id="ProtNLM"/>
    </source>
</evidence>
<accession>A0AAN7XJ44</accession>
<dbReference type="Pfam" id="PF02535">
    <property type="entry name" value="Zip"/>
    <property type="match status" value="1"/>
</dbReference>
<feature type="transmembrane region" description="Helical" evidence="5">
    <location>
        <begin position="298"/>
        <end position="317"/>
    </location>
</feature>
<evidence type="ECO:0000256" key="1">
    <source>
        <dbReference type="ARBA" id="ARBA00004141"/>
    </source>
</evidence>
<comment type="caution">
    <text evidence="6">The sequence shown here is derived from an EMBL/GenBank/DDBJ whole genome shotgun (WGS) entry which is preliminary data.</text>
</comment>
<dbReference type="InterPro" id="IPR003689">
    <property type="entry name" value="ZIP"/>
</dbReference>
<reference evidence="6 7" key="2">
    <citation type="journal article" date="2023" name="Mol. Biol. Evol.">
        <title>Genomics of Secondarily Temperate Adaptation in the Only Non-Antarctic Icefish.</title>
        <authorList>
            <person name="Rivera-Colon A.G."/>
            <person name="Rayamajhi N."/>
            <person name="Minhas B.F."/>
            <person name="Madrigal G."/>
            <person name="Bilyk K.T."/>
            <person name="Yoon V."/>
            <person name="Hune M."/>
            <person name="Gregory S."/>
            <person name="Cheng C.H.C."/>
            <person name="Catchen J.M."/>
        </authorList>
    </citation>
    <scope>NUCLEOTIDE SEQUENCE [LARGE SCALE GENOMIC DNA]</scope>
    <source>
        <strain evidence="6">JMC-PN-2008</strain>
    </source>
</reference>
<evidence type="ECO:0000256" key="2">
    <source>
        <dbReference type="ARBA" id="ARBA00022692"/>
    </source>
</evidence>
<keyword evidence="2 5" id="KW-0812">Transmembrane</keyword>
<dbReference type="GO" id="GO:0005886">
    <property type="term" value="C:plasma membrane"/>
    <property type="evidence" value="ECO:0007669"/>
    <property type="project" value="TreeGrafter"/>
</dbReference>
<dbReference type="EMBL" id="JAUZQC010000012">
    <property type="protein sequence ID" value="KAK5861660.1"/>
    <property type="molecule type" value="Genomic_DNA"/>
</dbReference>
<dbReference type="PANTHER" id="PTHR11040:SF58">
    <property type="entry name" value="ZINC TRANSPORTER ZIP1"/>
    <property type="match status" value="1"/>
</dbReference>
<evidence type="ECO:0000313" key="7">
    <source>
        <dbReference type="Proteomes" id="UP001346869"/>
    </source>
</evidence>
<feature type="transmembrane region" description="Helical" evidence="5">
    <location>
        <begin position="108"/>
        <end position="127"/>
    </location>
</feature>
<name>A0AAN7XJ44_ELEMC</name>
<dbReference type="AlphaFoldDB" id="A0AAN7XJ44"/>